<dbReference type="InterPro" id="IPR001478">
    <property type="entry name" value="PDZ"/>
</dbReference>
<reference evidence="2 3" key="1">
    <citation type="submission" date="2018-07" db="EMBL/GenBank/DDBJ databases">
        <title>Comparative genomes isolates from brazilian mangrove.</title>
        <authorList>
            <person name="De Araujo J.E."/>
            <person name="Taketani R.G."/>
            <person name="Silva M.C.P."/>
            <person name="Lourenco M.V."/>
            <person name="Oliveira V.M."/>
            <person name="Andreote F.D."/>
        </authorList>
    </citation>
    <scope>NUCLEOTIDE SEQUENCE [LARGE SCALE GENOMIC DNA]</scope>
    <source>
        <strain evidence="2 3">HEX PRIS-MGV</strain>
    </source>
</reference>
<name>A0A368KK36_9BACT</name>
<dbReference type="PROSITE" id="PS50106">
    <property type="entry name" value="PDZ"/>
    <property type="match status" value="1"/>
</dbReference>
<comment type="caution">
    <text evidence="2">The sequence shown here is derived from an EMBL/GenBank/DDBJ whole genome shotgun (WGS) entry which is preliminary data.</text>
</comment>
<dbReference type="Pfam" id="PF13180">
    <property type="entry name" value="PDZ_2"/>
    <property type="match status" value="1"/>
</dbReference>
<protein>
    <submittedName>
        <fullName evidence="2">PDZ domain-containing protein</fullName>
    </submittedName>
</protein>
<dbReference type="SMART" id="SM00228">
    <property type="entry name" value="PDZ"/>
    <property type="match status" value="1"/>
</dbReference>
<dbReference type="Proteomes" id="UP000253562">
    <property type="component" value="Unassembled WGS sequence"/>
</dbReference>
<gene>
    <name evidence="2" type="ORF">DTL42_21310</name>
</gene>
<dbReference type="Gene3D" id="2.30.42.10">
    <property type="match status" value="1"/>
</dbReference>
<accession>A0A368KK36</accession>
<dbReference type="EMBL" id="QPEX01000045">
    <property type="protein sequence ID" value="RCS41119.1"/>
    <property type="molecule type" value="Genomic_DNA"/>
</dbReference>
<proteinExistence type="predicted"/>
<evidence type="ECO:0000313" key="3">
    <source>
        <dbReference type="Proteomes" id="UP000253562"/>
    </source>
</evidence>
<sequence length="457" mass="50170">MEGRSWSEVGKMGLRGEKMVLPWNNWQYVPTIAEHGLPVVDPITLRLLVTFRRKFCMLGCLVVGNMMMLPLAVGAEPEVAVTTEPAKTEAPPTEAEIKQWIEQLDSDKFLVRESATQKLTTAKANAIPLLSDSIPTGSLEKAFRCIHVLRNFAIGEDIEMEREATAKLALIAATENDRIAAYAEDVLKQIAPIKQEQAIRILSGLGVRFSSYSPQQAALQFNVLSGPGIIIDSSYRGTADDLYYLQHLGFIQDVQISNDNVTAEWFAQIAKMPKVRLMTIKDGPVNVAMLRELEPILPQLEAIRLYYIDVDASIASLAAKLQNATYVEFYGLPLTKADEQRILAALPPAAKIGVKFRSGGFLGVSGNSSTANGPDPRGTCYIRNVSQDSGAYKAGLRAGDIVTEAVGTEVKSFQHLIDLLKDKKVGETVDLTAMRRGRTIKLNVVLGKWPLRPDYGP</sequence>
<dbReference type="AlphaFoldDB" id="A0A368KK36"/>
<evidence type="ECO:0000313" key="2">
    <source>
        <dbReference type="EMBL" id="RCS41119.1"/>
    </source>
</evidence>
<evidence type="ECO:0000259" key="1">
    <source>
        <dbReference type="PROSITE" id="PS50106"/>
    </source>
</evidence>
<feature type="domain" description="PDZ" evidence="1">
    <location>
        <begin position="351"/>
        <end position="437"/>
    </location>
</feature>
<dbReference type="InterPro" id="IPR036034">
    <property type="entry name" value="PDZ_sf"/>
</dbReference>
<organism evidence="2 3">
    <name type="scientific">Bremerella cremea</name>
    <dbReference type="NCBI Taxonomy" id="1031537"/>
    <lineage>
        <taxon>Bacteria</taxon>
        <taxon>Pseudomonadati</taxon>
        <taxon>Planctomycetota</taxon>
        <taxon>Planctomycetia</taxon>
        <taxon>Pirellulales</taxon>
        <taxon>Pirellulaceae</taxon>
        <taxon>Bremerella</taxon>
    </lineage>
</organism>
<dbReference type="SUPFAM" id="SSF50156">
    <property type="entry name" value="PDZ domain-like"/>
    <property type="match status" value="1"/>
</dbReference>